<dbReference type="PIRSF" id="PIRSF000161">
    <property type="entry name" value="DHPR"/>
    <property type="match status" value="1"/>
</dbReference>
<dbReference type="PANTHER" id="PTHR20836">
    <property type="entry name" value="DIHYDRODIPICOLINATE REDUCTASE"/>
    <property type="match status" value="1"/>
</dbReference>
<dbReference type="EC" id="1.17.1.8" evidence="10 13"/>
<dbReference type="PROSITE" id="PS01298">
    <property type="entry name" value="DAPB"/>
    <property type="match status" value="1"/>
</dbReference>
<feature type="binding site" evidence="13">
    <location>
        <begin position="166"/>
        <end position="167"/>
    </location>
    <ligand>
        <name>(S)-2,3,4,5-tetrahydrodipicolinate</name>
        <dbReference type="ChEBI" id="CHEBI:16845"/>
    </ligand>
</feature>
<evidence type="ECO:0000256" key="1">
    <source>
        <dbReference type="ARBA" id="ARBA00006642"/>
    </source>
</evidence>
<dbReference type="RefSeq" id="WP_213484586.1">
    <property type="nucleotide sequence ID" value="NZ_CAJRAY010000048.1"/>
</dbReference>
<comment type="catalytic activity">
    <reaction evidence="12 13">
        <text>(S)-2,3,4,5-tetrahydrodipicolinate + NAD(+) + H2O = (2S,4S)-4-hydroxy-2,3,4,5-tetrahydrodipicolinate + NADH + H(+)</text>
        <dbReference type="Rhea" id="RHEA:35323"/>
        <dbReference type="ChEBI" id="CHEBI:15377"/>
        <dbReference type="ChEBI" id="CHEBI:15378"/>
        <dbReference type="ChEBI" id="CHEBI:16845"/>
        <dbReference type="ChEBI" id="CHEBI:57540"/>
        <dbReference type="ChEBI" id="CHEBI:57945"/>
        <dbReference type="ChEBI" id="CHEBI:67139"/>
        <dbReference type="EC" id="1.17.1.8"/>
    </reaction>
</comment>
<dbReference type="Proteomes" id="UP000681526">
    <property type="component" value="Unassembled WGS sequence"/>
</dbReference>
<evidence type="ECO:0000256" key="2">
    <source>
        <dbReference type="ARBA" id="ARBA00022490"/>
    </source>
</evidence>
<dbReference type="InterPro" id="IPR036291">
    <property type="entry name" value="NAD(P)-bd_dom_sf"/>
</dbReference>
<dbReference type="Gene3D" id="3.30.360.10">
    <property type="entry name" value="Dihydrodipicolinate Reductase, domain 2"/>
    <property type="match status" value="1"/>
</dbReference>
<dbReference type="CDD" id="cd02274">
    <property type="entry name" value="DHDPR_N"/>
    <property type="match status" value="1"/>
</dbReference>
<evidence type="ECO:0000256" key="6">
    <source>
        <dbReference type="ARBA" id="ARBA00023002"/>
    </source>
</evidence>
<evidence type="ECO:0000256" key="5">
    <source>
        <dbReference type="ARBA" id="ARBA00022915"/>
    </source>
</evidence>
<feature type="binding site" evidence="13">
    <location>
        <begin position="11"/>
        <end position="16"/>
    </location>
    <ligand>
        <name>NAD(+)</name>
        <dbReference type="ChEBI" id="CHEBI:57540"/>
    </ligand>
</feature>
<comment type="caution">
    <text evidence="13">Lacks conserved residue(s) required for the propagation of feature annotation.</text>
</comment>
<feature type="domain" description="Dihydrodipicolinate reductase N-terminal" evidence="14">
    <location>
        <begin position="5"/>
        <end position="129"/>
    </location>
</feature>
<dbReference type="SUPFAM" id="SSF55347">
    <property type="entry name" value="Glyceraldehyde-3-phosphate dehydrogenase-like, C-terminal domain"/>
    <property type="match status" value="1"/>
</dbReference>
<feature type="active site" description="Proton donor/acceptor" evidence="13">
    <location>
        <position position="156"/>
    </location>
</feature>
<evidence type="ECO:0000259" key="15">
    <source>
        <dbReference type="Pfam" id="PF05173"/>
    </source>
</evidence>
<evidence type="ECO:0000313" key="17">
    <source>
        <dbReference type="Proteomes" id="UP000681526"/>
    </source>
</evidence>
<keyword evidence="17" id="KW-1185">Reference proteome</keyword>
<feature type="domain" description="Dihydrodipicolinate reductase C-terminal" evidence="15">
    <location>
        <begin position="132"/>
        <end position="265"/>
    </location>
</feature>
<dbReference type="Pfam" id="PF01113">
    <property type="entry name" value="DapB_N"/>
    <property type="match status" value="1"/>
</dbReference>
<dbReference type="Gene3D" id="3.40.50.720">
    <property type="entry name" value="NAD(P)-binding Rossmann-like Domain"/>
    <property type="match status" value="1"/>
</dbReference>
<keyword evidence="6 13" id="KW-0560">Oxidoreductase</keyword>
<dbReference type="SUPFAM" id="SSF51735">
    <property type="entry name" value="NAD(P)-binding Rossmann-fold domains"/>
    <property type="match status" value="1"/>
</dbReference>
<dbReference type="InterPro" id="IPR022663">
    <property type="entry name" value="DapB_C"/>
</dbReference>
<dbReference type="Pfam" id="PF05173">
    <property type="entry name" value="DapB_C"/>
    <property type="match status" value="1"/>
</dbReference>
<accession>A0ABN7RZ18</accession>
<comment type="subunit">
    <text evidence="13">Homotetramer.</text>
</comment>
<evidence type="ECO:0000256" key="7">
    <source>
        <dbReference type="ARBA" id="ARBA00023027"/>
    </source>
</evidence>
<comment type="caution">
    <text evidence="13">Was originally thought to be a dihydrodipicolinate reductase (DHDPR), catalyzing the conversion of dihydrodipicolinate to tetrahydrodipicolinate. However, it was shown in E.coli that the substrate of the enzymatic reaction is not dihydrodipicolinate (DHDP) but in fact (2S,4S)-4-hydroxy-2,3,4,5-tetrahydrodipicolinic acid (HTPA), the product released by the DapA-catalyzed reaction.</text>
</comment>
<keyword evidence="4 13" id="KW-0521">NADP</keyword>
<dbReference type="InterPro" id="IPR022664">
    <property type="entry name" value="DapB_N_CS"/>
</dbReference>
<comment type="catalytic activity">
    <reaction evidence="11 13">
        <text>(S)-2,3,4,5-tetrahydrodipicolinate + NADP(+) + H2O = (2S,4S)-4-hydroxy-2,3,4,5-tetrahydrodipicolinate + NADPH + H(+)</text>
        <dbReference type="Rhea" id="RHEA:35331"/>
        <dbReference type="ChEBI" id="CHEBI:15377"/>
        <dbReference type="ChEBI" id="CHEBI:15378"/>
        <dbReference type="ChEBI" id="CHEBI:16845"/>
        <dbReference type="ChEBI" id="CHEBI:57783"/>
        <dbReference type="ChEBI" id="CHEBI:58349"/>
        <dbReference type="ChEBI" id="CHEBI:67139"/>
        <dbReference type="EC" id="1.17.1.8"/>
    </reaction>
</comment>
<proteinExistence type="inferred from homology"/>
<keyword evidence="8 13" id="KW-0457">Lysine biosynthesis</keyword>
<sequence length="274" mass="29446">MTDKIRVAVAGASGKMGREVVKMVLEEPAFELAAAVGRTSAGQDAGAAAGLPACGVTITGDLEEALRGGAVDVLVDFTVPQSAYDNTKTAITYGVRPVVGTTGFTPEQIDELDKLCRSRGIGGLIAPNFSIGAILMMRFAAEAVRYFPHLEIIEYHGDRKLDAPSGTSIKTAELISEVRGELKQGHPDEEEKLEGARGGYYNGFRIHSVRLPGVFAQQEVIFGAFGQTLRIRHDSYDRAGYMPGVKTAVQKVMTYTGLVYGFEHLMDGGEEKRS</sequence>
<keyword evidence="5 13" id="KW-0220">Diaminopimelate biosynthesis</keyword>
<gene>
    <name evidence="16" type="primary">txxe 2126-dapB</name>
    <name evidence="13" type="synonym">dapB</name>
    <name evidence="16" type="ORF">TXXE_10535</name>
</gene>
<evidence type="ECO:0000256" key="12">
    <source>
        <dbReference type="ARBA" id="ARBA00049396"/>
    </source>
</evidence>
<dbReference type="InterPro" id="IPR023940">
    <property type="entry name" value="DHDPR_bac"/>
</dbReference>
<comment type="similarity">
    <text evidence="1 13">Belongs to the DapB family.</text>
</comment>
<evidence type="ECO:0000256" key="9">
    <source>
        <dbReference type="ARBA" id="ARBA00037922"/>
    </source>
</evidence>
<protein>
    <recommendedName>
        <fullName evidence="10 13">4-hydroxy-tetrahydrodipicolinate reductase</fullName>
        <shortName evidence="13">HTPA reductase</shortName>
        <ecNumber evidence="10 13">1.17.1.8</ecNumber>
    </recommendedName>
</protein>
<evidence type="ECO:0000259" key="14">
    <source>
        <dbReference type="Pfam" id="PF01113"/>
    </source>
</evidence>
<evidence type="ECO:0000256" key="10">
    <source>
        <dbReference type="ARBA" id="ARBA00038983"/>
    </source>
</evidence>
<evidence type="ECO:0000313" key="16">
    <source>
        <dbReference type="EMBL" id="CAG5087044.1"/>
    </source>
</evidence>
<comment type="pathway">
    <text evidence="9 13">Amino-acid biosynthesis; L-lysine biosynthesis via DAP pathway; (S)-tetrahydrodipicolinate from L-aspartate: step 4/4.</text>
</comment>
<evidence type="ECO:0000256" key="13">
    <source>
        <dbReference type="HAMAP-Rule" id="MF_00102"/>
    </source>
</evidence>
<dbReference type="EMBL" id="CAJRAY010000048">
    <property type="protein sequence ID" value="CAG5087044.1"/>
    <property type="molecule type" value="Genomic_DNA"/>
</dbReference>
<evidence type="ECO:0000256" key="8">
    <source>
        <dbReference type="ARBA" id="ARBA00023154"/>
    </source>
</evidence>
<comment type="caution">
    <text evidence="16">The sequence shown here is derived from an EMBL/GenBank/DDBJ whole genome shotgun (WGS) entry which is preliminary data.</text>
</comment>
<dbReference type="PANTHER" id="PTHR20836:SF0">
    <property type="entry name" value="4-HYDROXY-TETRAHYDRODIPICOLINATE REDUCTASE 1, CHLOROPLASTIC-RELATED"/>
    <property type="match status" value="1"/>
</dbReference>
<reference evidence="16 17" key="1">
    <citation type="submission" date="2021-04" db="EMBL/GenBank/DDBJ databases">
        <authorList>
            <person name="Rakotoarivonina H."/>
        </authorList>
    </citation>
    <scope>NUCLEOTIDE SEQUENCE [LARGE SCALE GENOMIC DNA]</scope>
    <source>
        <strain evidence="16 17">XE</strain>
    </source>
</reference>
<evidence type="ECO:0000256" key="4">
    <source>
        <dbReference type="ARBA" id="ARBA00022857"/>
    </source>
</evidence>
<comment type="subcellular location">
    <subcellularLocation>
        <location evidence="13">Cytoplasm</location>
    </subcellularLocation>
</comment>
<feature type="binding site" evidence="13">
    <location>
        <begin position="100"/>
        <end position="102"/>
    </location>
    <ligand>
        <name>NAD(+)</name>
        <dbReference type="ChEBI" id="CHEBI:57540"/>
    </ligand>
</feature>
<dbReference type="HAMAP" id="MF_00102">
    <property type="entry name" value="DapB"/>
    <property type="match status" value="1"/>
</dbReference>
<comment type="function">
    <text evidence="13">Catalyzes the conversion of 4-hydroxy-tetrahydrodipicolinate (HTPA) to tetrahydrodipicolinate.</text>
</comment>
<dbReference type="NCBIfam" id="TIGR00036">
    <property type="entry name" value="dapB"/>
    <property type="match status" value="1"/>
</dbReference>
<evidence type="ECO:0000256" key="11">
    <source>
        <dbReference type="ARBA" id="ARBA00049080"/>
    </source>
</evidence>
<keyword evidence="2 13" id="KW-0963">Cytoplasm</keyword>
<feature type="active site" description="Proton donor" evidence="13">
    <location>
        <position position="160"/>
    </location>
</feature>
<name>A0ABN7RZ18_THEXY</name>
<evidence type="ECO:0000256" key="3">
    <source>
        <dbReference type="ARBA" id="ARBA00022605"/>
    </source>
</evidence>
<organism evidence="16 17">
    <name type="scientific">Thermobacillus xylanilyticus</name>
    <dbReference type="NCBI Taxonomy" id="76633"/>
    <lineage>
        <taxon>Bacteria</taxon>
        <taxon>Bacillati</taxon>
        <taxon>Bacillota</taxon>
        <taxon>Bacilli</taxon>
        <taxon>Bacillales</taxon>
        <taxon>Paenibacillaceae</taxon>
        <taxon>Thermobacillus</taxon>
    </lineage>
</organism>
<feature type="binding site" evidence="13">
    <location>
        <begin position="126"/>
        <end position="129"/>
    </location>
    <ligand>
        <name>NAD(+)</name>
        <dbReference type="ChEBI" id="CHEBI:57540"/>
    </ligand>
</feature>
<keyword evidence="7 13" id="KW-0520">NAD</keyword>
<dbReference type="InterPro" id="IPR000846">
    <property type="entry name" value="DapB_N"/>
</dbReference>
<keyword evidence="3 13" id="KW-0028">Amino-acid biosynthesis</keyword>